<dbReference type="InterPro" id="IPR018490">
    <property type="entry name" value="cNMP-bd_dom_sf"/>
</dbReference>
<dbReference type="GO" id="GO:0098855">
    <property type="term" value="C:HCN channel complex"/>
    <property type="evidence" value="ECO:0007669"/>
    <property type="project" value="TreeGrafter"/>
</dbReference>
<evidence type="ECO:0000259" key="1">
    <source>
        <dbReference type="PROSITE" id="PS50042"/>
    </source>
</evidence>
<dbReference type="STRING" id="104452.A0A0L7LQ77"/>
<dbReference type="PROSITE" id="PS50042">
    <property type="entry name" value="CNMP_BINDING_3"/>
    <property type="match status" value="1"/>
</dbReference>
<reference evidence="2 3" key="1">
    <citation type="journal article" date="2015" name="Genome Biol. Evol.">
        <title>The genome of winter moth (Operophtera brumata) provides a genomic perspective on sexual dimorphism and phenology.</title>
        <authorList>
            <person name="Derks M.F."/>
            <person name="Smit S."/>
            <person name="Salis L."/>
            <person name="Schijlen E."/>
            <person name="Bossers A."/>
            <person name="Mateman C."/>
            <person name="Pijl A.S."/>
            <person name="de Ridder D."/>
            <person name="Groenen M.A."/>
            <person name="Visser M.E."/>
            <person name="Megens H.J."/>
        </authorList>
    </citation>
    <scope>NUCLEOTIDE SEQUENCE [LARGE SCALE GENOMIC DNA]</scope>
    <source>
        <strain evidence="2">WM2013NL</strain>
        <tissue evidence="2">Head and thorax</tissue>
    </source>
</reference>
<keyword evidence="2" id="KW-0407">Ion channel</keyword>
<dbReference type="CDD" id="cd00038">
    <property type="entry name" value="CAP_ED"/>
    <property type="match status" value="1"/>
</dbReference>
<name>A0A0L7LQ77_OPEBR</name>
<organism evidence="2 3">
    <name type="scientific">Operophtera brumata</name>
    <name type="common">Winter moth</name>
    <name type="synonym">Phalaena brumata</name>
    <dbReference type="NCBI Taxonomy" id="104452"/>
    <lineage>
        <taxon>Eukaryota</taxon>
        <taxon>Metazoa</taxon>
        <taxon>Ecdysozoa</taxon>
        <taxon>Arthropoda</taxon>
        <taxon>Hexapoda</taxon>
        <taxon>Insecta</taxon>
        <taxon>Pterygota</taxon>
        <taxon>Neoptera</taxon>
        <taxon>Endopterygota</taxon>
        <taxon>Lepidoptera</taxon>
        <taxon>Glossata</taxon>
        <taxon>Ditrysia</taxon>
        <taxon>Geometroidea</taxon>
        <taxon>Geometridae</taxon>
        <taxon>Larentiinae</taxon>
        <taxon>Operophtera</taxon>
    </lineage>
</organism>
<keyword evidence="3" id="KW-1185">Reference proteome</keyword>
<dbReference type="SMART" id="SM00100">
    <property type="entry name" value="cNMP"/>
    <property type="match status" value="1"/>
</dbReference>
<dbReference type="InterPro" id="IPR051413">
    <property type="entry name" value="K/Na_HCN_channel"/>
</dbReference>
<feature type="domain" description="Cyclic nucleotide-binding" evidence="1">
    <location>
        <begin position="132"/>
        <end position="239"/>
    </location>
</feature>
<dbReference type="Gene3D" id="1.10.287.630">
    <property type="entry name" value="Helix hairpin bin"/>
    <property type="match status" value="1"/>
</dbReference>
<protein>
    <submittedName>
        <fullName evidence="2">Putative hyperpolarization activated cyclic nucleotide-gated potassium channel</fullName>
    </submittedName>
</protein>
<dbReference type="PANTHER" id="PTHR45689:SF14">
    <property type="entry name" value="CYCLIC NUCLEOTIDE-GATED CATION CHANNEL SUBUNIT A-LIKE PROTEIN"/>
    <property type="match status" value="1"/>
</dbReference>
<dbReference type="SUPFAM" id="SSF51206">
    <property type="entry name" value="cAMP-binding domain-like"/>
    <property type="match status" value="1"/>
</dbReference>
<evidence type="ECO:0000313" key="3">
    <source>
        <dbReference type="Proteomes" id="UP000037510"/>
    </source>
</evidence>
<dbReference type="Gene3D" id="2.60.120.10">
    <property type="entry name" value="Jelly Rolls"/>
    <property type="match status" value="1"/>
</dbReference>
<dbReference type="InterPro" id="IPR000595">
    <property type="entry name" value="cNMP-bd_dom"/>
</dbReference>
<dbReference type="GO" id="GO:0003254">
    <property type="term" value="P:regulation of membrane depolarization"/>
    <property type="evidence" value="ECO:0007669"/>
    <property type="project" value="TreeGrafter"/>
</dbReference>
<dbReference type="Pfam" id="PF00027">
    <property type="entry name" value="cNMP_binding"/>
    <property type="match status" value="1"/>
</dbReference>
<sequence length="268" mass="30942">MIVNRSRVLGNKGSRALNTPEDAGTGFSMFLASEPDEMLMHSLIILYSTLFMVYYFGKQPWFNVELFINQVEEYMRLKQFPVPLKKRVRAFYYYRYQEQYFSENNVLGSLSEELRNEITLHTCHKLVDQVRLFEDVPASVVGSVLGCLHAEVYLAEDSVLHAGDIGDCMYFIANGTVCQLEDGAHFGEVALLMKDSKRVATVVAVEITQVYRLDVEDFKKFILSNELMYERIAALASKRMHETVLLDEDFRRERERLQENQQSSSTII</sequence>
<dbReference type="Proteomes" id="UP000037510">
    <property type="component" value="Unassembled WGS sequence"/>
</dbReference>
<dbReference type="GO" id="GO:0005249">
    <property type="term" value="F:voltage-gated potassium channel activity"/>
    <property type="evidence" value="ECO:0007669"/>
    <property type="project" value="TreeGrafter"/>
</dbReference>
<keyword evidence="2" id="KW-0813">Transport</keyword>
<accession>A0A0L7LQ77</accession>
<evidence type="ECO:0000313" key="2">
    <source>
        <dbReference type="EMBL" id="KOB77597.1"/>
    </source>
</evidence>
<dbReference type="InterPro" id="IPR014710">
    <property type="entry name" value="RmlC-like_jellyroll"/>
</dbReference>
<comment type="caution">
    <text evidence="2">The sequence shown here is derived from an EMBL/GenBank/DDBJ whole genome shotgun (WGS) entry which is preliminary data.</text>
</comment>
<dbReference type="EMBL" id="JTDY01000347">
    <property type="protein sequence ID" value="KOB77597.1"/>
    <property type="molecule type" value="Genomic_DNA"/>
</dbReference>
<keyword evidence="2" id="KW-0406">Ion transport</keyword>
<dbReference type="PANTHER" id="PTHR45689">
    <property type="entry name" value="I[[H]] CHANNEL, ISOFORM E"/>
    <property type="match status" value="1"/>
</dbReference>
<gene>
    <name evidence="2" type="ORF">OBRU01_01980</name>
</gene>
<proteinExistence type="predicted"/>
<dbReference type="GO" id="GO:0035725">
    <property type="term" value="P:sodium ion transmembrane transport"/>
    <property type="evidence" value="ECO:0007669"/>
    <property type="project" value="TreeGrafter"/>
</dbReference>
<dbReference type="AlphaFoldDB" id="A0A0L7LQ77"/>